<evidence type="ECO:0000256" key="7">
    <source>
        <dbReference type="SAM" id="Phobius"/>
    </source>
</evidence>
<dbReference type="GO" id="GO:0005886">
    <property type="term" value="C:plasma membrane"/>
    <property type="evidence" value="ECO:0007669"/>
    <property type="project" value="UniProtKB-SubCell"/>
</dbReference>
<dbReference type="InterPro" id="IPR027417">
    <property type="entry name" value="P-loop_NTPase"/>
</dbReference>
<dbReference type="Pfam" id="PF00005">
    <property type="entry name" value="ABC_tran"/>
    <property type="match status" value="1"/>
</dbReference>
<evidence type="ECO:0000256" key="5">
    <source>
        <dbReference type="ARBA" id="ARBA00022989"/>
    </source>
</evidence>
<dbReference type="SMART" id="SM00382">
    <property type="entry name" value="AAA"/>
    <property type="match status" value="1"/>
</dbReference>
<dbReference type="AlphaFoldDB" id="A0A233VYD4"/>
<dbReference type="Proteomes" id="UP000215361">
    <property type="component" value="Unassembled WGS sequence"/>
</dbReference>
<evidence type="ECO:0000259" key="8">
    <source>
        <dbReference type="PROSITE" id="PS50893"/>
    </source>
</evidence>
<evidence type="ECO:0000313" key="10">
    <source>
        <dbReference type="EMBL" id="OXZ37387.1"/>
    </source>
</evidence>
<keyword evidence="3" id="KW-0547">Nucleotide-binding</keyword>
<comment type="subcellular location">
    <subcellularLocation>
        <location evidence="1">Cell membrane</location>
        <topology evidence="1">Multi-pass membrane protein</topology>
    </subcellularLocation>
</comment>
<evidence type="ECO:0000256" key="2">
    <source>
        <dbReference type="ARBA" id="ARBA00022692"/>
    </source>
</evidence>
<feature type="domain" description="ABC transmembrane type-1" evidence="9">
    <location>
        <begin position="23"/>
        <end position="305"/>
    </location>
</feature>
<dbReference type="InterPro" id="IPR011527">
    <property type="entry name" value="ABC1_TM_dom"/>
</dbReference>
<dbReference type="InterPro" id="IPR003593">
    <property type="entry name" value="AAA+_ATPase"/>
</dbReference>
<dbReference type="GO" id="GO:0016887">
    <property type="term" value="F:ATP hydrolysis activity"/>
    <property type="evidence" value="ECO:0007669"/>
    <property type="project" value="InterPro"/>
</dbReference>
<dbReference type="InterPro" id="IPR039421">
    <property type="entry name" value="Type_1_exporter"/>
</dbReference>
<evidence type="ECO:0000313" key="11">
    <source>
        <dbReference type="Proteomes" id="UP000215361"/>
    </source>
</evidence>
<feature type="transmembrane region" description="Helical" evidence="7">
    <location>
        <begin position="162"/>
        <end position="180"/>
    </location>
</feature>
<dbReference type="RefSeq" id="WP_094202824.1">
    <property type="nucleotide sequence ID" value="NZ_NDYI01000017.1"/>
</dbReference>
<organism evidence="10 11">
    <name type="scientific">Finegoldia magna</name>
    <name type="common">Peptostreptococcus magnus</name>
    <dbReference type="NCBI Taxonomy" id="1260"/>
    <lineage>
        <taxon>Bacteria</taxon>
        <taxon>Bacillati</taxon>
        <taxon>Bacillota</taxon>
        <taxon>Tissierellia</taxon>
        <taxon>Tissierellales</taxon>
        <taxon>Peptoniphilaceae</taxon>
        <taxon>Finegoldia</taxon>
    </lineage>
</organism>
<dbReference type="InterPro" id="IPR003439">
    <property type="entry name" value="ABC_transporter-like_ATP-bd"/>
</dbReference>
<dbReference type="PROSITE" id="PS50929">
    <property type="entry name" value="ABC_TM1F"/>
    <property type="match status" value="1"/>
</dbReference>
<gene>
    <name evidence="10" type="ORF">B9N56_06760</name>
</gene>
<dbReference type="CDD" id="cd07346">
    <property type="entry name" value="ABC_6TM_exporters"/>
    <property type="match status" value="1"/>
</dbReference>
<proteinExistence type="predicted"/>
<dbReference type="PANTHER" id="PTHR43394:SF1">
    <property type="entry name" value="ATP-BINDING CASSETTE SUB-FAMILY B MEMBER 10, MITOCHONDRIAL"/>
    <property type="match status" value="1"/>
</dbReference>
<protein>
    <recommendedName>
        <fullName evidence="12">ABC transporter ATP-binding protein</fullName>
    </recommendedName>
</protein>
<dbReference type="GO" id="GO:0005524">
    <property type="term" value="F:ATP binding"/>
    <property type="evidence" value="ECO:0007669"/>
    <property type="project" value="UniProtKB-KW"/>
</dbReference>
<comment type="caution">
    <text evidence="10">The sequence shown here is derived from an EMBL/GenBank/DDBJ whole genome shotgun (WGS) entry which is preliminary data.</text>
</comment>
<name>A0A233VYD4_FINMA</name>
<keyword evidence="6 7" id="KW-0472">Membrane</keyword>
<dbReference type="SUPFAM" id="SSF52540">
    <property type="entry name" value="P-loop containing nucleoside triphosphate hydrolases"/>
    <property type="match status" value="1"/>
</dbReference>
<evidence type="ECO:0000256" key="4">
    <source>
        <dbReference type="ARBA" id="ARBA00022840"/>
    </source>
</evidence>
<accession>A0A233VYD4</accession>
<dbReference type="InterPro" id="IPR017871">
    <property type="entry name" value="ABC_transporter-like_CS"/>
</dbReference>
<dbReference type="Pfam" id="PF00664">
    <property type="entry name" value="ABC_membrane"/>
    <property type="match status" value="1"/>
</dbReference>
<dbReference type="EMBL" id="NDYI01000017">
    <property type="protein sequence ID" value="OXZ37387.1"/>
    <property type="molecule type" value="Genomic_DNA"/>
</dbReference>
<dbReference type="PROSITE" id="PS50893">
    <property type="entry name" value="ABC_TRANSPORTER_2"/>
    <property type="match status" value="1"/>
</dbReference>
<dbReference type="InterPro" id="IPR036640">
    <property type="entry name" value="ABC1_TM_sf"/>
</dbReference>
<sequence length="548" mass="64212">MKFLKKYFEFMIKNTKTKYKNILIVLTINAITSVITVLFAYLSKDIIDRVFVQKDVLYMHYIIKILAIISLIYFLIEILGLYYTTIWKINSEFNLKKMFFKNIQNVLYGNLEKISDTSLYHRLFSDGATISEYFYTLSIVIPFNFFYVAFILFFMWKWSKILTMYALILFVLEIVNIKVAKKPILAVAEKQKEVDQNLANYVMEKIELISFAQIMNMRLKNTNDVFQKFHDSKRITVNNFFYMSIFDQVSNLIRQIWSLGLFIVGANLIISNKITIGVFVGYQALLGYLMNPFSTLVNSLMSYQSNKVCFKRFVEYYELPKINDSLEINFNFCDEINICNIDFSYEKKIIFKNFNGIIKKGEVIAVSGDSGSGKTTLMKLFMKEIIPDNGEIKIDNINISKINYESYMNSITFVQQEPIILNDSLRNNILLDKSVDDTRVIELLYKLNLFELFNKLEYGLDTHIYNRKEKLSSGEAQRINIARALFRESQIIYLDEPTSFLDKSTELKVLSTLKEYAKDNKSTIIINSHSKEVLKIADRVIYLKNRRK</sequence>
<dbReference type="GO" id="GO:0015421">
    <property type="term" value="F:ABC-type oligopeptide transporter activity"/>
    <property type="evidence" value="ECO:0007669"/>
    <property type="project" value="TreeGrafter"/>
</dbReference>
<evidence type="ECO:0000256" key="3">
    <source>
        <dbReference type="ARBA" id="ARBA00022741"/>
    </source>
</evidence>
<feature type="transmembrane region" description="Helical" evidence="7">
    <location>
        <begin position="21"/>
        <end position="41"/>
    </location>
</feature>
<dbReference type="SUPFAM" id="SSF90123">
    <property type="entry name" value="ABC transporter transmembrane region"/>
    <property type="match status" value="1"/>
</dbReference>
<feature type="transmembrane region" description="Helical" evidence="7">
    <location>
        <begin position="252"/>
        <end position="270"/>
    </location>
</feature>
<evidence type="ECO:0000256" key="6">
    <source>
        <dbReference type="ARBA" id="ARBA00023136"/>
    </source>
</evidence>
<dbReference type="PROSITE" id="PS00211">
    <property type="entry name" value="ABC_TRANSPORTER_1"/>
    <property type="match status" value="1"/>
</dbReference>
<evidence type="ECO:0000256" key="1">
    <source>
        <dbReference type="ARBA" id="ARBA00004651"/>
    </source>
</evidence>
<feature type="domain" description="ABC transporter" evidence="8">
    <location>
        <begin position="336"/>
        <end position="547"/>
    </location>
</feature>
<keyword evidence="2 7" id="KW-0812">Transmembrane</keyword>
<dbReference type="PANTHER" id="PTHR43394">
    <property type="entry name" value="ATP-DEPENDENT PERMEASE MDL1, MITOCHONDRIAL"/>
    <property type="match status" value="1"/>
</dbReference>
<feature type="transmembrane region" description="Helical" evidence="7">
    <location>
        <begin position="61"/>
        <end position="83"/>
    </location>
</feature>
<dbReference type="Gene3D" id="3.40.50.300">
    <property type="entry name" value="P-loop containing nucleotide triphosphate hydrolases"/>
    <property type="match status" value="1"/>
</dbReference>
<keyword evidence="5 7" id="KW-1133">Transmembrane helix</keyword>
<evidence type="ECO:0000259" key="9">
    <source>
        <dbReference type="PROSITE" id="PS50929"/>
    </source>
</evidence>
<evidence type="ECO:0008006" key="12">
    <source>
        <dbReference type="Google" id="ProtNLM"/>
    </source>
</evidence>
<reference evidence="11" key="1">
    <citation type="submission" date="2017-04" db="EMBL/GenBank/DDBJ databases">
        <title>Finegoldia magna isolated from orthopedic joint implant-associated infections.</title>
        <authorList>
            <person name="Bjorklund S."/>
            <person name="Bruggemann H."/>
            <person name="Jensen A."/>
            <person name="Hellmark B."/>
            <person name="Soderquist B."/>
        </authorList>
    </citation>
    <scope>NUCLEOTIDE SEQUENCE [LARGE SCALE GENOMIC DNA]</scope>
    <source>
        <strain evidence="11">08T492</strain>
    </source>
</reference>
<keyword evidence="4" id="KW-0067">ATP-binding</keyword>
<feature type="transmembrane region" description="Helical" evidence="7">
    <location>
        <begin position="133"/>
        <end position="156"/>
    </location>
</feature>
<dbReference type="Gene3D" id="1.20.1560.10">
    <property type="entry name" value="ABC transporter type 1, transmembrane domain"/>
    <property type="match status" value="1"/>
</dbReference>